<feature type="region of interest" description="Disordered" evidence="8">
    <location>
        <begin position="121"/>
        <end position="144"/>
    </location>
</feature>
<evidence type="ECO:0000259" key="9">
    <source>
        <dbReference type="Pfam" id="PF08743"/>
    </source>
</evidence>
<evidence type="ECO:0000256" key="4">
    <source>
        <dbReference type="ARBA" id="ARBA00023172"/>
    </source>
</evidence>
<dbReference type="AlphaFoldDB" id="A0A3M7T9J5"/>
<name>A0A3M7T9J5_BRAPC</name>
<reference evidence="11 12" key="1">
    <citation type="journal article" date="2018" name="Sci. Rep.">
        <title>Genomic signatures of local adaptation to the degree of environmental predictability in rotifers.</title>
        <authorList>
            <person name="Franch-Gras L."/>
            <person name="Hahn C."/>
            <person name="Garcia-Roger E.M."/>
            <person name="Carmona M.J."/>
            <person name="Serra M."/>
            <person name="Gomez A."/>
        </authorList>
    </citation>
    <scope>NUCLEOTIDE SEQUENCE [LARGE SCALE GENOMIC DNA]</scope>
    <source>
        <strain evidence="11">HYR1</strain>
    </source>
</reference>
<dbReference type="GO" id="GO:0006281">
    <property type="term" value="P:DNA repair"/>
    <property type="evidence" value="ECO:0007669"/>
    <property type="project" value="UniProtKB-UniRule"/>
</dbReference>
<keyword evidence="6 7" id="KW-0539">Nucleus</keyword>
<evidence type="ECO:0000256" key="3">
    <source>
        <dbReference type="ARBA" id="ARBA00022763"/>
    </source>
</evidence>
<evidence type="ECO:0000259" key="10">
    <source>
        <dbReference type="Pfam" id="PF15412"/>
    </source>
</evidence>
<dbReference type="EMBL" id="REGN01000059">
    <property type="protein sequence ID" value="RNA44774.1"/>
    <property type="molecule type" value="Genomic_DNA"/>
</dbReference>
<comment type="similarity">
    <text evidence="2 7">Belongs to the NSE4 family.</text>
</comment>
<evidence type="ECO:0000313" key="11">
    <source>
        <dbReference type="EMBL" id="RNA44774.1"/>
    </source>
</evidence>
<evidence type="ECO:0000256" key="5">
    <source>
        <dbReference type="ARBA" id="ARBA00023204"/>
    </source>
</evidence>
<comment type="caution">
    <text evidence="11">The sequence shown here is derived from an EMBL/GenBank/DDBJ whole genome shotgun (WGS) entry which is preliminary data.</text>
</comment>
<dbReference type="Pfam" id="PF15412">
    <property type="entry name" value="Nse4-Nse3_bdg"/>
    <property type="match status" value="1"/>
</dbReference>
<dbReference type="GO" id="GO:0030915">
    <property type="term" value="C:Smc5-Smc6 complex"/>
    <property type="evidence" value="ECO:0007669"/>
    <property type="project" value="UniProtKB-UniRule"/>
</dbReference>
<keyword evidence="5 7" id="KW-0234">DNA repair</keyword>
<evidence type="ECO:0000256" key="1">
    <source>
        <dbReference type="ARBA" id="ARBA00004123"/>
    </source>
</evidence>
<gene>
    <name evidence="11" type="ORF">BpHYR1_005852</name>
</gene>
<dbReference type="GO" id="GO:0006310">
    <property type="term" value="P:DNA recombination"/>
    <property type="evidence" value="ECO:0007669"/>
    <property type="project" value="UniProtKB-UniRule"/>
</dbReference>
<protein>
    <recommendedName>
        <fullName evidence="7">Non-structural maintenance of chromosomes element 4</fullName>
    </recommendedName>
</protein>
<evidence type="ECO:0000256" key="8">
    <source>
        <dbReference type="SAM" id="MobiDB-lite"/>
    </source>
</evidence>
<dbReference type="InterPro" id="IPR014854">
    <property type="entry name" value="Nse4_C"/>
</dbReference>
<dbReference type="STRING" id="10195.A0A3M7T9J5"/>
<dbReference type="PANTHER" id="PTHR16140:SF0">
    <property type="entry name" value="NON-STRUCTURAL MAINTENANCE OF CHROMOSOMES ELEMENT 4"/>
    <property type="match status" value="1"/>
</dbReference>
<evidence type="ECO:0000256" key="7">
    <source>
        <dbReference type="RuleBase" id="RU365071"/>
    </source>
</evidence>
<proteinExistence type="inferred from homology"/>
<feature type="domain" description="Non-structural maintenance of chromosome element 4 C-terminal" evidence="9">
    <location>
        <begin position="245"/>
        <end position="341"/>
    </location>
</feature>
<accession>A0A3M7T9J5</accession>
<evidence type="ECO:0000256" key="2">
    <source>
        <dbReference type="ARBA" id="ARBA00008997"/>
    </source>
</evidence>
<dbReference type="InterPro" id="IPR029225">
    <property type="entry name" value="Nse4_Nse3-bd"/>
</dbReference>
<dbReference type="GO" id="GO:0005634">
    <property type="term" value="C:nucleus"/>
    <property type="evidence" value="ECO:0007669"/>
    <property type="project" value="UniProtKB-SubCell"/>
</dbReference>
<evidence type="ECO:0000313" key="12">
    <source>
        <dbReference type="Proteomes" id="UP000276133"/>
    </source>
</evidence>
<comment type="subunit">
    <text evidence="7">Component of the SMC5-SMC6 complex.</text>
</comment>
<organism evidence="11 12">
    <name type="scientific">Brachionus plicatilis</name>
    <name type="common">Marine rotifer</name>
    <name type="synonym">Brachionus muelleri</name>
    <dbReference type="NCBI Taxonomy" id="10195"/>
    <lineage>
        <taxon>Eukaryota</taxon>
        <taxon>Metazoa</taxon>
        <taxon>Spiralia</taxon>
        <taxon>Gnathifera</taxon>
        <taxon>Rotifera</taxon>
        <taxon>Eurotatoria</taxon>
        <taxon>Monogononta</taxon>
        <taxon>Pseudotrocha</taxon>
        <taxon>Ploima</taxon>
        <taxon>Brachionidae</taxon>
        <taxon>Brachionus</taxon>
    </lineage>
</organism>
<keyword evidence="4 7" id="KW-0233">DNA recombination</keyword>
<feature type="domain" description="Nse4/EID protein Nse3/MAGE-binding" evidence="10">
    <location>
        <begin position="73"/>
        <end position="130"/>
    </location>
</feature>
<sequence>MNSIPADASMEDDSVNVEEEANEIRKIYRNIRENISENRLEYINPNSDAIEATLENVENTFRNVKKPREAVSDSHVLLELAILGKERIRNVHCEFRSFNNLEFVEKMRNFMIGKEKRNSSVFRDEDSDSDIENKSTQSHHNSKNKKKSFYILTGPILSRFGEFSMNYFRVSPKPTFLLGLLEKEIPKKVKKIRQRKINEKKNDDQKTVIKELEENSSEKEISTTVTEIERIYKILKRFYKRYKGPICLYEFMINPRSFSRTIENVFYVSFLVKDGYARIYLDKESLPVIEPILENEPDKFDTNEISKKAKPNSINMQSMISLTKLEWKEIIETFKIEKAVIPDPSH</sequence>
<comment type="function">
    <text evidence="7">Component of the SMC5-SMC6 complex, that promotes sister chromatid alignment after DNA damage and facilitates double-stranded DNA breaks (DSBs) repair via homologous recombination between sister chromatids.</text>
</comment>
<dbReference type="Proteomes" id="UP000276133">
    <property type="component" value="Unassembled WGS sequence"/>
</dbReference>
<comment type="subcellular location">
    <subcellularLocation>
        <location evidence="1 7">Nucleus</location>
    </subcellularLocation>
</comment>
<evidence type="ECO:0000256" key="6">
    <source>
        <dbReference type="ARBA" id="ARBA00023242"/>
    </source>
</evidence>
<keyword evidence="3 7" id="KW-0227">DNA damage</keyword>
<dbReference type="PANTHER" id="PTHR16140">
    <property type="entry name" value="NON-STRUCTURAL MAINTENANCE OF CHROMOSOMES ELEMENT 4"/>
    <property type="match status" value="1"/>
</dbReference>
<dbReference type="OrthoDB" id="361242at2759"/>
<dbReference type="Pfam" id="PF08743">
    <property type="entry name" value="Nse4_C"/>
    <property type="match status" value="1"/>
</dbReference>
<dbReference type="InterPro" id="IPR027786">
    <property type="entry name" value="Nse4/EID"/>
</dbReference>
<keyword evidence="12" id="KW-1185">Reference proteome</keyword>